<organism evidence="2 3">
    <name type="scientific">Terrihabitans rhizophilus</name>
    <dbReference type="NCBI Taxonomy" id="3092662"/>
    <lineage>
        <taxon>Bacteria</taxon>
        <taxon>Pseudomonadati</taxon>
        <taxon>Pseudomonadota</taxon>
        <taxon>Alphaproteobacteria</taxon>
        <taxon>Hyphomicrobiales</taxon>
        <taxon>Terrihabitans</taxon>
    </lineage>
</organism>
<reference evidence="2 3" key="1">
    <citation type="submission" date="2023-11" db="EMBL/GenBank/DDBJ databases">
        <authorList>
            <person name="Bao R."/>
        </authorList>
    </citation>
    <scope>NUCLEOTIDE SEQUENCE [LARGE SCALE GENOMIC DNA]</scope>
    <source>
        <strain evidence="2 3">PJ23</strain>
    </source>
</reference>
<sequence length="211" mass="22316">MSQALCGVVRRVAVVAIAGLVLAGCATTSKRPVSRGMSSQECLARAMYFESNRSSDAGMLAVGTVVMNRAESGKFSRDVCAVVGQPRQFAPGVLSRPMTEPASAARAHKMAGQVLKGRRHPGVGKVLFFHTAGYQPGYNNMRYVSIEGGNAFYEKMPKGADPGPLIKVARNGASSIDDLIAVNQASMLAQVQIPSPSQLPPLPETELVSVR</sequence>
<dbReference type="InterPro" id="IPR042047">
    <property type="entry name" value="SleB_dom1"/>
</dbReference>
<protein>
    <submittedName>
        <fullName evidence="2">Cell wall hydrolase</fullName>
    </submittedName>
</protein>
<comment type="caution">
    <text evidence="2">The sequence shown here is derived from an EMBL/GenBank/DDBJ whole genome shotgun (WGS) entry which is preliminary data.</text>
</comment>
<proteinExistence type="predicted"/>
<dbReference type="Pfam" id="PF07486">
    <property type="entry name" value="Hydrolase_2"/>
    <property type="match status" value="1"/>
</dbReference>
<evidence type="ECO:0000313" key="3">
    <source>
        <dbReference type="Proteomes" id="UP001274321"/>
    </source>
</evidence>
<gene>
    <name evidence="2" type="ORF">SCD90_03160</name>
</gene>
<dbReference type="Gene3D" id="1.10.10.2520">
    <property type="entry name" value="Cell wall hydrolase SleB, domain 1"/>
    <property type="match status" value="1"/>
</dbReference>
<dbReference type="Proteomes" id="UP001274321">
    <property type="component" value="Unassembled WGS sequence"/>
</dbReference>
<dbReference type="InterPro" id="IPR011105">
    <property type="entry name" value="Cell_wall_hydrolase_SleB"/>
</dbReference>
<dbReference type="EMBL" id="JAXAFJ010000001">
    <property type="protein sequence ID" value="MDX6805055.1"/>
    <property type="molecule type" value="Genomic_DNA"/>
</dbReference>
<accession>A0ABU4RJP9</accession>
<keyword evidence="3" id="KW-1185">Reference proteome</keyword>
<keyword evidence="2" id="KW-0378">Hydrolase</keyword>
<name>A0ABU4RJP9_9HYPH</name>
<dbReference type="GO" id="GO:0016787">
    <property type="term" value="F:hydrolase activity"/>
    <property type="evidence" value="ECO:0007669"/>
    <property type="project" value="UniProtKB-KW"/>
</dbReference>
<evidence type="ECO:0000259" key="1">
    <source>
        <dbReference type="Pfam" id="PF07486"/>
    </source>
</evidence>
<evidence type="ECO:0000313" key="2">
    <source>
        <dbReference type="EMBL" id="MDX6805055.1"/>
    </source>
</evidence>
<dbReference type="RefSeq" id="WP_319843157.1">
    <property type="nucleotide sequence ID" value="NZ_JAXAFJ010000001.1"/>
</dbReference>
<feature type="domain" description="Cell wall hydrolase SleB" evidence="1">
    <location>
        <begin position="55"/>
        <end position="152"/>
    </location>
</feature>